<dbReference type="SUPFAM" id="SSF53223">
    <property type="entry name" value="Aminoacid dehydrogenase-like, N-terminal domain"/>
    <property type="match status" value="1"/>
</dbReference>
<dbReference type="Gene3D" id="3.40.50.10860">
    <property type="entry name" value="Leucine Dehydrogenase, chain A, domain 1"/>
    <property type="match status" value="1"/>
</dbReference>
<organism evidence="2 3">
    <name type="scientific">Sporothrix bragantina</name>
    <dbReference type="NCBI Taxonomy" id="671064"/>
    <lineage>
        <taxon>Eukaryota</taxon>
        <taxon>Fungi</taxon>
        <taxon>Dikarya</taxon>
        <taxon>Ascomycota</taxon>
        <taxon>Pezizomycotina</taxon>
        <taxon>Sordariomycetes</taxon>
        <taxon>Sordariomycetidae</taxon>
        <taxon>Ophiostomatales</taxon>
        <taxon>Ophiostomataceae</taxon>
        <taxon>Sporothrix</taxon>
    </lineage>
</organism>
<dbReference type="InterPro" id="IPR022893">
    <property type="entry name" value="Shikimate_DH_fam"/>
</dbReference>
<dbReference type="InterPro" id="IPR036291">
    <property type="entry name" value="NAD(P)-bd_dom_sf"/>
</dbReference>
<evidence type="ECO:0000313" key="3">
    <source>
        <dbReference type="Proteomes" id="UP001642406"/>
    </source>
</evidence>
<dbReference type="SUPFAM" id="SSF51735">
    <property type="entry name" value="NAD(P)-binding Rossmann-fold domains"/>
    <property type="match status" value="1"/>
</dbReference>
<dbReference type="InterPro" id="IPR013708">
    <property type="entry name" value="Shikimate_DH-bd_N"/>
</dbReference>
<reference evidence="2 3" key="1">
    <citation type="submission" date="2024-01" db="EMBL/GenBank/DDBJ databases">
        <authorList>
            <person name="Allen C."/>
            <person name="Tagirdzhanova G."/>
        </authorList>
    </citation>
    <scope>NUCLEOTIDE SEQUENCE [LARGE SCALE GENOMIC DNA]</scope>
</reference>
<evidence type="ECO:0000313" key="2">
    <source>
        <dbReference type="EMBL" id="CAK7235140.1"/>
    </source>
</evidence>
<dbReference type="Pfam" id="PF08501">
    <property type="entry name" value="Shikimate_dh_N"/>
    <property type="match status" value="1"/>
</dbReference>
<accession>A0ABP0CU91</accession>
<dbReference type="PANTHER" id="PTHR21089:SF1">
    <property type="entry name" value="BIFUNCTIONAL 3-DEHYDROQUINATE DEHYDRATASE_SHIKIMATE DEHYDROGENASE, CHLOROPLASTIC"/>
    <property type="match status" value="1"/>
</dbReference>
<dbReference type="EMBL" id="CAWUHC010000137">
    <property type="protein sequence ID" value="CAK7235140.1"/>
    <property type="molecule type" value="Genomic_DNA"/>
</dbReference>
<protein>
    <recommendedName>
        <fullName evidence="1">Shikimate dehydrogenase substrate binding N-terminal domain-containing protein</fullName>
    </recommendedName>
</protein>
<evidence type="ECO:0000259" key="1">
    <source>
        <dbReference type="Pfam" id="PF08501"/>
    </source>
</evidence>
<keyword evidence="3" id="KW-1185">Reference proteome</keyword>
<dbReference type="Gene3D" id="3.40.50.720">
    <property type="entry name" value="NAD(P)-binding Rossmann-like Domain"/>
    <property type="match status" value="1"/>
</dbReference>
<dbReference type="PANTHER" id="PTHR21089">
    <property type="entry name" value="SHIKIMATE DEHYDROGENASE"/>
    <property type="match status" value="1"/>
</dbReference>
<sequence length="331" mass="36150">MDILEQSYTFGRSPLGEDLATAPRDVYIFGGHIAQSLSPRLHNLMFAARGVPWHFALCQTTDADRFAAKLQDDRCLGNSITMPNKVAFIPQLDDLTDEARAIGAVNTSFVRLDGGGRRKWIGANTDCVGIREAVLARFPDASTTTRSRPAMVLGAGGAARSAVYALWRWFGASEIYVVNRLKSEVDALVTSFERSVPGIHLRYVSSLDEISRLETPRIIVGTVPDLPPQDEDEMRCRALCDAVLSRPDQGILVDMCYMPSPQTALYTTAVDKGWRVVSGTEVVARVCIAQNILWLEQDVNEATVEEVLAVVQVSNDGKPGQDTLGAPVAKL</sequence>
<proteinExistence type="predicted"/>
<comment type="caution">
    <text evidence="2">The sequence shown here is derived from an EMBL/GenBank/DDBJ whole genome shotgun (WGS) entry which is preliminary data.</text>
</comment>
<gene>
    <name evidence="2" type="ORF">SBRCBS47491_009190</name>
</gene>
<dbReference type="InterPro" id="IPR046346">
    <property type="entry name" value="Aminoacid_DH-like_N_sf"/>
</dbReference>
<name>A0ABP0CU91_9PEZI</name>
<dbReference type="Proteomes" id="UP001642406">
    <property type="component" value="Unassembled WGS sequence"/>
</dbReference>
<feature type="domain" description="Shikimate dehydrogenase substrate binding N-terminal" evidence="1">
    <location>
        <begin position="28"/>
        <end position="107"/>
    </location>
</feature>